<keyword evidence="4" id="KW-1185">Reference proteome</keyword>
<dbReference type="RefSeq" id="WP_009139948.1">
    <property type="nucleotide sequence ID" value="NZ_JH815199.1"/>
</dbReference>
<accession>K0YI74</accession>
<evidence type="ECO:0000313" key="3">
    <source>
        <dbReference type="EMBL" id="EJZ83252.1"/>
    </source>
</evidence>
<name>K0YI74_9ACTN</name>
<feature type="transmembrane region" description="Helical" evidence="1">
    <location>
        <begin position="228"/>
        <end position="254"/>
    </location>
</feature>
<evidence type="ECO:0000313" key="4">
    <source>
        <dbReference type="Proteomes" id="UP000006069"/>
    </source>
</evidence>
<keyword evidence="1" id="KW-0472">Membrane</keyword>
<sequence length="260" mass="27337">MQKGHALVALAVAAALFMGVPHSAFAADTQGRSGIDGAAEALRNELSPMLLTYENLQKKRGVTGSIDISNARVQGLQDVMYDGSPVEPTITLKLENKALREGKDFDVAFEGDNINPGTVSVTITGKGAYGGTIETGFTILPGDLAYATVDVIADQTETGEPLCPAPTVELEGKILVEDVDYTVSYEDNVEEGTAMLIVAGIGNCTGQQHATFEILEGPEEGQEQQSDLMAALPFVVGPAAVAAVALVIVMITLFRRKPAK</sequence>
<dbReference type="HOGENOM" id="CLU_1069191_0_0_11"/>
<reference evidence="3 4" key="1">
    <citation type="submission" date="2012-08" db="EMBL/GenBank/DDBJ databases">
        <title>The Genome Sequence of Slackia piriformis YIT 12062.</title>
        <authorList>
            <consortium name="The Broad Institute Genome Sequencing Platform"/>
            <person name="Earl A."/>
            <person name="Ward D."/>
            <person name="Feldgarden M."/>
            <person name="Gevers D."/>
            <person name="Morotomi M."/>
            <person name="Walker B."/>
            <person name="Young S.K."/>
            <person name="Zeng Q."/>
            <person name="Gargeya S."/>
            <person name="Fitzgerald M."/>
            <person name="Haas B."/>
            <person name="Abouelleil A."/>
            <person name="Alvarado L."/>
            <person name="Arachchi H.M."/>
            <person name="Berlin A.M."/>
            <person name="Chapman S.B."/>
            <person name="Goldberg J."/>
            <person name="Griggs A."/>
            <person name="Gujja S."/>
            <person name="Hansen M."/>
            <person name="Howarth C."/>
            <person name="Imamovic A."/>
            <person name="Larimer J."/>
            <person name="McCowen C."/>
            <person name="Montmayeur A."/>
            <person name="Murphy C."/>
            <person name="Neiman D."/>
            <person name="Pearson M."/>
            <person name="Priest M."/>
            <person name="Roberts A."/>
            <person name="Saif S."/>
            <person name="Shea T."/>
            <person name="Sisk P."/>
            <person name="Sykes S."/>
            <person name="Wortman J."/>
            <person name="Nusbaum C."/>
            <person name="Birren B."/>
        </authorList>
    </citation>
    <scope>NUCLEOTIDE SEQUENCE [LARGE SCALE GENOMIC DNA]</scope>
    <source>
        <strain evidence="3 4">YIT 12062</strain>
    </source>
</reference>
<keyword evidence="1" id="KW-0812">Transmembrane</keyword>
<dbReference type="Proteomes" id="UP000006069">
    <property type="component" value="Unassembled WGS sequence"/>
</dbReference>
<evidence type="ECO:0000256" key="2">
    <source>
        <dbReference type="SAM" id="SignalP"/>
    </source>
</evidence>
<keyword evidence="2" id="KW-0732">Signal</keyword>
<dbReference type="EMBL" id="ADMD01000009">
    <property type="protein sequence ID" value="EJZ83252.1"/>
    <property type="molecule type" value="Genomic_DNA"/>
</dbReference>
<dbReference type="InParanoid" id="K0YI74"/>
<feature type="signal peptide" evidence="2">
    <location>
        <begin position="1"/>
        <end position="26"/>
    </location>
</feature>
<keyword evidence="1" id="KW-1133">Transmembrane helix</keyword>
<dbReference type="OrthoDB" id="3174657at2"/>
<proteinExistence type="predicted"/>
<dbReference type="AlphaFoldDB" id="K0YI74"/>
<protein>
    <submittedName>
        <fullName evidence="3">Uncharacterized protein</fullName>
    </submittedName>
</protein>
<comment type="caution">
    <text evidence="3">The sequence shown here is derived from an EMBL/GenBank/DDBJ whole genome shotgun (WGS) entry which is preliminary data.</text>
</comment>
<feature type="chain" id="PRO_5003845203" evidence="2">
    <location>
        <begin position="27"/>
        <end position="260"/>
    </location>
</feature>
<gene>
    <name evidence="3" type="ORF">HMPREF9451_01770</name>
</gene>
<evidence type="ECO:0000256" key="1">
    <source>
        <dbReference type="SAM" id="Phobius"/>
    </source>
</evidence>
<organism evidence="3 4">
    <name type="scientific">Slackia piriformis YIT 12062</name>
    <dbReference type="NCBI Taxonomy" id="742818"/>
    <lineage>
        <taxon>Bacteria</taxon>
        <taxon>Bacillati</taxon>
        <taxon>Actinomycetota</taxon>
        <taxon>Coriobacteriia</taxon>
        <taxon>Eggerthellales</taxon>
        <taxon>Eggerthellaceae</taxon>
        <taxon>Slackia</taxon>
    </lineage>
</organism>
<dbReference type="eggNOG" id="COG3209">
    <property type="taxonomic scope" value="Bacteria"/>
</dbReference>
<dbReference type="PATRIC" id="fig|742818.3.peg.1871"/>